<dbReference type="AlphaFoldDB" id="J6F4U1"/>
<comment type="subcellular location">
    <subcellularLocation>
        <location evidence="1">Membrane</location>
        <topology evidence="1">Multi-pass membrane protein</topology>
    </subcellularLocation>
</comment>
<feature type="transmembrane region" description="Helical" evidence="6">
    <location>
        <begin position="341"/>
        <end position="360"/>
    </location>
</feature>
<protein>
    <submittedName>
        <fullName evidence="8">APC amino acid permease</fullName>
    </submittedName>
</protein>
<feature type="domain" description="Amino acid permease/ SLC12A" evidence="7">
    <location>
        <begin position="280"/>
        <end position="663"/>
    </location>
</feature>
<evidence type="ECO:0000256" key="6">
    <source>
        <dbReference type="SAM" id="Phobius"/>
    </source>
</evidence>
<feature type="transmembrane region" description="Helical" evidence="6">
    <location>
        <begin position="553"/>
        <end position="573"/>
    </location>
</feature>
<evidence type="ECO:0000313" key="9">
    <source>
        <dbReference type="Proteomes" id="UP000002748"/>
    </source>
</evidence>
<feature type="transmembrane region" description="Helical" evidence="6">
    <location>
        <begin position="309"/>
        <end position="329"/>
    </location>
</feature>
<keyword evidence="4 6" id="KW-0472">Membrane</keyword>
<evidence type="ECO:0000259" key="7">
    <source>
        <dbReference type="Pfam" id="PF00324"/>
    </source>
</evidence>
<dbReference type="GO" id="GO:0015171">
    <property type="term" value="F:amino acid transmembrane transporter activity"/>
    <property type="evidence" value="ECO:0007669"/>
    <property type="project" value="TreeGrafter"/>
</dbReference>
<dbReference type="PANTHER" id="PTHR43341:SF12">
    <property type="entry name" value="AMINO ACID TRANSPORTER (EUROFUNG)"/>
    <property type="match status" value="1"/>
</dbReference>
<feature type="region of interest" description="Disordered" evidence="5">
    <location>
        <begin position="79"/>
        <end position="171"/>
    </location>
</feature>
<evidence type="ECO:0000256" key="3">
    <source>
        <dbReference type="ARBA" id="ARBA00022989"/>
    </source>
</evidence>
<gene>
    <name evidence="8" type="ORF">A1Q1_00455</name>
</gene>
<evidence type="ECO:0000256" key="4">
    <source>
        <dbReference type="ARBA" id="ARBA00023136"/>
    </source>
</evidence>
<dbReference type="KEGG" id="tasa:A1Q1_00455"/>
<feature type="transmembrane region" description="Helical" evidence="6">
    <location>
        <begin position="594"/>
        <end position="617"/>
    </location>
</feature>
<keyword evidence="2 6" id="KW-0812">Transmembrane</keyword>
<feature type="transmembrane region" description="Helical" evidence="6">
    <location>
        <begin position="523"/>
        <end position="541"/>
    </location>
</feature>
<dbReference type="OrthoDB" id="3900342at2759"/>
<dbReference type="Pfam" id="PF00324">
    <property type="entry name" value="AA_permease"/>
    <property type="match status" value="1"/>
</dbReference>
<accession>J6F4U1</accession>
<comment type="caution">
    <text evidence="8">The sequence shown here is derived from an EMBL/GenBank/DDBJ whole genome shotgun (WGS) entry which is preliminary data.</text>
</comment>
<organism evidence="8 9">
    <name type="scientific">Trichosporon asahii var. asahii (strain ATCC 90039 / CBS 2479 / JCM 2466 / KCTC 7840 / NBRC 103889/ NCYC 2677 / UAMH 7654)</name>
    <name type="common">Yeast</name>
    <dbReference type="NCBI Taxonomy" id="1186058"/>
    <lineage>
        <taxon>Eukaryota</taxon>
        <taxon>Fungi</taxon>
        <taxon>Dikarya</taxon>
        <taxon>Basidiomycota</taxon>
        <taxon>Agaricomycotina</taxon>
        <taxon>Tremellomycetes</taxon>
        <taxon>Trichosporonales</taxon>
        <taxon>Trichosporonaceae</taxon>
        <taxon>Trichosporon</taxon>
    </lineage>
</organism>
<evidence type="ECO:0000313" key="8">
    <source>
        <dbReference type="EMBL" id="EJT50297.1"/>
    </source>
</evidence>
<evidence type="ECO:0000256" key="1">
    <source>
        <dbReference type="ARBA" id="ARBA00004141"/>
    </source>
</evidence>
<feature type="transmembrane region" description="Helical" evidence="6">
    <location>
        <begin position="269"/>
        <end position="289"/>
    </location>
</feature>
<feature type="transmembrane region" description="Helical" evidence="6">
    <location>
        <begin position="380"/>
        <end position="404"/>
    </location>
</feature>
<feature type="compositionally biased region" description="Polar residues" evidence="5">
    <location>
        <begin position="46"/>
        <end position="59"/>
    </location>
</feature>
<keyword evidence="3 6" id="KW-1133">Transmembrane helix</keyword>
<dbReference type="Proteomes" id="UP000002748">
    <property type="component" value="Unassembled WGS sequence"/>
</dbReference>
<dbReference type="EMBL" id="ALBS01000115">
    <property type="protein sequence ID" value="EJT50297.1"/>
    <property type="molecule type" value="Genomic_DNA"/>
</dbReference>
<dbReference type="GeneID" id="25983969"/>
<sequence length="706" mass="76785">MSTDADEQPANLGSRMWTSIKMFTLPSTPYPAKVVYQFGNTGGTSKLLQRPTAGSTGHTGYQPKEVSASRYRTFIRSFGSGASQSNGAPASDGEPHRLHTVPPGKARAAPTALGRPGRLENSGSPDSDLTTDLRPLISDLNLSPSQPTFPDDTGPPPGRPSTTMSKYDDEKAAAGKTEVTSAEIYDPSLESIWTRLGLNFESFKPAPATTKGIVTHGDIPIELDLYDNGLLQQKMKPRHLQMIAAGGAIGTGLFVGTGGALATGGPAGIVLGWLIMGFMVVNWLCTLPLELTVAASTVMFWDNPVPLAAWITIFWVIIILGVLFGTLGYAEEEFWTSSLKILVILIFVFVAIVCVCGGGPSSGEYGSYVGARYWHDPGAFAYGFKGVCTVFVTAAFSYSGSELVSFAASETPDPMNSMPRAIKGVIWRVIILFLVVILMISLAIPYNEPLLLEGDGANGSPMVILMRRANIKGLDHLVNATVLIAVLSMGLSCVYGGTRPLLSLANQGFLPKIFCYVDKSSRPLFCILVVMILSPLAYINVLPDIGTQVFDWLIGLSGLSTLFTWLAVCITHIRFRQAWKAQGHSVDELPFRAFGGMWGSVVGATLVSLIIISQFYIAVWPVHDGSEPTTPGERAQYFFMIFISVPILILMWAGFWLWKKTKFWRASEIDLKTGRKIWLTADELNAMRAARRNKPWHARIYQTLFA</sequence>
<dbReference type="InterPro" id="IPR004841">
    <property type="entry name" value="AA-permease/SLC12A_dom"/>
</dbReference>
<proteinExistence type="predicted"/>
<dbReference type="HOGENOM" id="CLU_007946_12_0_1"/>
<feature type="region of interest" description="Disordered" evidence="5">
    <location>
        <begin position="46"/>
        <end position="67"/>
    </location>
</feature>
<evidence type="ECO:0000256" key="2">
    <source>
        <dbReference type="ARBA" id="ARBA00022692"/>
    </source>
</evidence>
<dbReference type="Gene3D" id="1.20.1740.10">
    <property type="entry name" value="Amino acid/polyamine transporter I"/>
    <property type="match status" value="1"/>
</dbReference>
<dbReference type="GO" id="GO:0016020">
    <property type="term" value="C:membrane"/>
    <property type="evidence" value="ECO:0007669"/>
    <property type="project" value="UniProtKB-SubCell"/>
</dbReference>
<dbReference type="VEuPathDB" id="FungiDB:A1Q1_00455"/>
<evidence type="ECO:0000256" key="5">
    <source>
        <dbReference type="SAM" id="MobiDB-lite"/>
    </source>
</evidence>
<dbReference type="PANTHER" id="PTHR43341">
    <property type="entry name" value="AMINO ACID PERMEASE"/>
    <property type="match status" value="1"/>
</dbReference>
<feature type="compositionally biased region" description="Polar residues" evidence="5">
    <location>
        <begin position="121"/>
        <end position="130"/>
    </location>
</feature>
<name>J6F4U1_TRIAS</name>
<dbReference type="RefSeq" id="XP_014181579.1">
    <property type="nucleotide sequence ID" value="XM_014326104.1"/>
</dbReference>
<feature type="transmembrane region" description="Helical" evidence="6">
    <location>
        <begin position="637"/>
        <end position="658"/>
    </location>
</feature>
<feature type="transmembrane region" description="Helical" evidence="6">
    <location>
        <begin position="242"/>
        <end position="262"/>
    </location>
</feature>
<reference evidence="8 9" key="1">
    <citation type="journal article" date="2012" name="Eukaryot. Cell">
        <title>Draft genome sequence of CBS 2479, the standard type strain of Trichosporon asahii.</title>
        <authorList>
            <person name="Yang R.Y."/>
            <person name="Li H.T."/>
            <person name="Zhu H."/>
            <person name="Zhou G.P."/>
            <person name="Wang M."/>
            <person name="Wang L."/>
        </authorList>
    </citation>
    <scope>NUCLEOTIDE SEQUENCE [LARGE SCALE GENOMIC DNA]</scope>
    <source>
        <strain evidence="9">ATCC 90039 / CBS 2479 / JCM 2466 / KCTC 7840 / NCYC 2677 / UAMH 7654</strain>
    </source>
</reference>
<feature type="transmembrane region" description="Helical" evidence="6">
    <location>
        <begin position="477"/>
        <end position="502"/>
    </location>
</feature>
<feature type="transmembrane region" description="Helical" evidence="6">
    <location>
        <begin position="425"/>
        <end position="446"/>
    </location>
</feature>
<dbReference type="InterPro" id="IPR050524">
    <property type="entry name" value="APC_YAT"/>
</dbReference>